<reference evidence="11" key="1">
    <citation type="submission" date="2021-01" db="UniProtKB">
        <authorList>
            <consortium name="EnsemblMetazoa"/>
        </authorList>
    </citation>
    <scope>IDENTIFICATION</scope>
</reference>
<evidence type="ECO:0000256" key="10">
    <source>
        <dbReference type="SAM" id="MobiDB-lite"/>
    </source>
</evidence>
<comment type="similarity">
    <text evidence="2">Belongs to the Tom40 family.</text>
</comment>
<keyword evidence="8" id="KW-0496">Mitochondrion</keyword>
<evidence type="ECO:0000313" key="12">
    <source>
        <dbReference type="Proteomes" id="UP000594260"/>
    </source>
</evidence>
<accession>A0A7M7IXF5</accession>
<keyword evidence="9" id="KW-0472">Membrane</keyword>
<dbReference type="PANTHER" id="PTHR10802">
    <property type="entry name" value="MITOCHONDRIAL IMPORT RECEPTOR SUBUNIT TOM40"/>
    <property type="match status" value="1"/>
</dbReference>
<comment type="subcellular location">
    <subcellularLocation>
        <location evidence="1">Mitochondrion outer membrane</location>
        <topology evidence="1">Multi-pass membrane protein</topology>
    </subcellularLocation>
</comment>
<dbReference type="EnsemblMetazoa" id="XM_022787767">
    <property type="protein sequence ID" value="XP_022643502"/>
    <property type="gene ID" value="LOC111242863"/>
</dbReference>
<keyword evidence="12" id="KW-1185">Reference proteome</keyword>
<keyword evidence="3" id="KW-0813">Transport</keyword>
<sequence>MGNVQTQSMPTSPPPPVFTPPPDLNERSPPPSQKSESNVKIELPANPGPLEDLHKRVKEIAPVLFEGGRLILSKGLSNSFQVTHSLNITNNKQLNGYRFGATFCGNPITTALGAPPEPSVLLTGDMDPSGNLNAHCLAHLTENLKGKMIVQIQDGMFGSVQYSGEYRGTNYTGTLTGANIDLNNRSGILVGQYLQNVRPRVALGAEWLHQYSPAVPGGYISVVSMVGRYTGDNYVVAGTLGMSAIHASYYLRTNESTQVGVEVETNLRVGESLATLAYQLDVPKANLVFRGMVDSSWTVGAVMEKKLAPLPFTFSLSAMLNHAKAQSRFGIGLIIG</sequence>
<dbReference type="RefSeq" id="XP_022643502.1">
    <property type="nucleotide sequence ID" value="XM_022787767.1"/>
</dbReference>
<feature type="compositionally biased region" description="Pro residues" evidence="10">
    <location>
        <begin position="11"/>
        <end position="32"/>
    </location>
</feature>
<protein>
    <submittedName>
        <fullName evidence="11">Uncharacterized protein</fullName>
    </submittedName>
</protein>
<evidence type="ECO:0000256" key="1">
    <source>
        <dbReference type="ARBA" id="ARBA00004374"/>
    </source>
</evidence>
<dbReference type="KEGG" id="vde:111242863"/>
<dbReference type="GeneID" id="111242863"/>
<evidence type="ECO:0000256" key="2">
    <source>
        <dbReference type="ARBA" id="ARBA00010510"/>
    </source>
</evidence>
<dbReference type="OrthoDB" id="19656at2759"/>
<dbReference type="CDD" id="cd07305">
    <property type="entry name" value="Porin3_Tom40"/>
    <property type="match status" value="1"/>
</dbReference>
<keyword evidence="7" id="KW-0653">Protein transport</keyword>
<dbReference type="Gene3D" id="2.40.160.10">
    <property type="entry name" value="Porin"/>
    <property type="match status" value="1"/>
</dbReference>
<evidence type="ECO:0000256" key="3">
    <source>
        <dbReference type="ARBA" id="ARBA00022448"/>
    </source>
</evidence>
<dbReference type="GO" id="GO:0030150">
    <property type="term" value="P:protein import into mitochondrial matrix"/>
    <property type="evidence" value="ECO:0007669"/>
    <property type="project" value="InterPro"/>
</dbReference>
<proteinExistence type="inferred from homology"/>
<evidence type="ECO:0000256" key="9">
    <source>
        <dbReference type="ARBA" id="ARBA00023136"/>
    </source>
</evidence>
<evidence type="ECO:0000256" key="5">
    <source>
        <dbReference type="ARBA" id="ARBA00022692"/>
    </source>
</evidence>
<evidence type="ECO:0000256" key="7">
    <source>
        <dbReference type="ARBA" id="ARBA00022927"/>
    </source>
</evidence>
<dbReference type="Proteomes" id="UP000594260">
    <property type="component" value="Unplaced"/>
</dbReference>
<dbReference type="InterPro" id="IPR027246">
    <property type="entry name" value="Porin_Euk/Tom40"/>
</dbReference>
<dbReference type="AlphaFoldDB" id="A0A7M7IXF5"/>
<feature type="region of interest" description="Disordered" evidence="10">
    <location>
        <begin position="1"/>
        <end position="47"/>
    </location>
</feature>
<dbReference type="InterPro" id="IPR023614">
    <property type="entry name" value="Porin_dom_sf"/>
</dbReference>
<name>A0A7M7IXF5_VARDE</name>
<dbReference type="InterPro" id="IPR037930">
    <property type="entry name" value="Tom40"/>
</dbReference>
<evidence type="ECO:0000256" key="8">
    <source>
        <dbReference type="ARBA" id="ARBA00023128"/>
    </source>
</evidence>
<dbReference type="InParanoid" id="A0A7M7IXF5"/>
<evidence type="ECO:0000256" key="4">
    <source>
        <dbReference type="ARBA" id="ARBA00022452"/>
    </source>
</evidence>
<keyword evidence="6" id="KW-1000">Mitochondrion outer membrane</keyword>
<dbReference type="FunCoup" id="A0A7M7IXF5">
    <property type="interactions" value="1863"/>
</dbReference>
<dbReference type="Pfam" id="PF01459">
    <property type="entry name" value="Porin_3"/>
    <property type="match status" value="1"/>
</dbReference>
<keyword evidence="4" id="KW-1134">Transmembrane beta strand</keyword>
<evidence type="ECO:0000256" key="6">
    <source>
        <dbReference type="ARBA" id="ARBA00022787"/>
    </source>
</evidence>
<dbReference type="EnsemblMetazoa" id="XM_022787766">
    <property type="protein sequence ID" value="XP_022643501"/>
    <property type="gene ID" value="LOC111242863"/>
</dbReference>
<dbReference type="RefSeq" id="XP_022643501.1">
    <property type="nucleotide sequence ID" value="XM_022787766.1"/>
</dbReference>
<dbReference type="GO" id="GO:0008320">
    <property type="term" value="F:protein transmembrane transporter activity"/>
    <property type="evidence" value="ECO:0007669"/>
    <property type="project" value="InterPro"/>
</dbReference>
<dbReference type="OMA" id="TRFNYRW"/>
<organism evidence="11 12">
    <name type="scientific">Varroa destructor</name>
    <name type="common">Honeybee mite</name>
    <dbReference type="NCBI Taxonomy" id="109461"/>
    <lineage>
        <taxon>Eukaryota</taxon>
        <taxon>Metazoa</taxon>
        <taxon>Ecdysozoa</taxon>
        <taxon>Arthropoda</taxon>
        <taxon>Chelicerata</taxon>
        <taxon>Arachnida</taxon>
        <taxon>Acari</taxon>
        <taxon>Parasitiformes</taxon>
        <taxon>Mesostigmata</taxon>
        <taxon>Gamasina</taxon>
        <taxon>Dermanyssoidea</taxon>
        <taxon>Varroidae</taxon>
        <taxon>Varroa</taxon>
    </lineage>
</organism>
<dbReference type="GO" id="GO:0005741">
    <property type="term" value="C:mitochondrial outer membrane"/>
    <property type="evidence" value="ECO:0007669"/>
    <property type="project" value="UniProtKB-SubCell"/>
</dbReference>
<evidence type="ECO:0000313" key="11">
    <source>
        <dbReference type="EnsemblMetazoa" id="XP_022643502"/>
    </source>
</evidence>
<keyword evidence="5" id="KW-0812">Transmembrane</keyword>